<sequence length="288" mass="31807">MLQLNRESGPDCGLSTFANRVAEKIGKERNLKSKTSTAPADVLTHPAFPSRRKAKGVPGHYHQPTTFYIDRLYDRYADSHSFVVSPLRLHVVAAALLDAEVGVNRGVARRAGQVLVLAVADVDARAEVAILLRQPEVDQEQLVAVAPDAHEEVIRLDVAVDEVLHVQILQPADHLVDEHQHGLDREVPAAKVEEVLQRRSEQVHHQHVVAALLAEVANVRDADAAGQHLVQLVLVRELRVARQDALHLQRHLLAIRDVDAEVDIAERARSDLADDAILAGYDEVVHML</sequence>
<proteinExistence type="predicted"/>
<dbReference type="EnsemblMetazoa" id="AATE007956-RA">
    <property type="protein sequence ID" value="AATE007956-PA.1"/>
    <property type="gene ID" value="AATE007956"/>
</dbReference>
<name>A0A182IYJ2_ANOAO</name>
<organism evidence="1">
    <name type="scientific">Anopheles atroparvus</name>
    <name type="common">European mosquito</name>
    <dbReference type="NCBI Taxonomy" id="41427"/>
    <lineage>
        <taxon>Eukaryota</taxon>
        <taxon>Metazoa</taxon>
        <taxon>Ecdysozoa</taxon>
        <taxon>Arthropoda</taxon>
        <taxon>Hexapoda</taxon>
        <taxon>Insecta</taxon>
        <taxon>Pterygota</taxon>
        <taxon>Neoptera</taxon>
        <taxon>Endopterygota</taxon>
        <taxon>Diptera</taxon>
        <taxon>Nematocera</taxon>
        <taxon>Culicoidea</taxon>
        <taxon>Culicidae</taxon>
        <taxon>Anophelinae</taxon>
        <taxon>Anopheles</taxon>
    </lineage>
</organism>
<accession>A0A182IYJ2</accession>
<reference evidence="1" key="1">
    <citation type="submission" date="2022-08" db="UniProtKB">
        <authorList>
            <consortium name="EnsemblMetazoa"/>
        </authorList>
    </citation>
    <scope>IDENTIFICATION</scope>
    <source>
        <strain evidence="1">EBRO</strain>
    </source>
</reference>
<dbReference type="VEuPathDB" id="VectorBase:AATE007956"/>
<protein>
    <submittedName>
        <fullName evidence="1">Uncharacterized protein</fullName>
    </submittedName>
</protein>
<dbReference type="AlphaFoldDB" id="A0A182IYJ2"/>
<evidence type="ECO:0000313" key="1">
    <source>
        <dbReference type="EnsemblMetazoa" id="AATE007956-PA.1"/>
    </source>
</evidence>